<organism evidence="3 4">
    <name type="scientific">Nocardioides ginsengisoli</name>
    <dbReference type="NCBI Taxonomy" id="363868"/>
    <lineage>
        <taxon>Bacteria</taxon>
        <taxon>Bacillati</taxon>
        <taxon>Actinomycetota</taxon>
        <taxon>Actinomycetes</taxon>
        <taxon>Propionibacteriales</taxon>
        <taxon>Nocardioidaceae</taxon>
        <taxon>Nocardioides</taxon>
    </lineage>
</organism>
<dbReference type="Gene3D" id="3.30.10.20">
    <property type="match status" value="1"/>
</dbReference>
<comment type="caution">
    <text evidence="3">The sequence shown here is derived from an EMBL/GenBank/DDBJ whole genome shotgun (WGS) entry which is preliminary data.</text>
</comment>
<dbReference type="Proteomes" id="UP001597229">
    <property type="component" value="Unassembled WGS sequence"/>
</dbReference>
<proteinExistence type="predicted"/>
<dbReference type="RefSeq" id="WP_367917946.1">
    <property type="nucleotide sequence ID" value="NZ_BAABAC010000006.1"/>
</dbReference>
<dbReference type="EMBL" id="JBHTLX010000016">
    <property type="protein sequence ID" value="MFD1248432.1"/>
    <property type="molecule type" value="Genomic_DNA"/>
</dbReference>
<evidence type="ECO:0000259" key="2">
    <source>
        <dbReference type="PROSITE" id="PS51178"/>
    </source>
</evidence>
<dbReference type="CDD" id="cd06577">
    <property type="entry name" value="PASTA_pknB"/>
    <property type="match status" value="1"/>
</dbReference>
<name>A0ABW3W2C9_9ACTN</name>
<protein>
    <submittedName>
        <fullName evidence="3">PASTA domain-containing protein</fullName>
    </submittedName>
</protein>
<dbReference type="InterPro" id="IPR005543">
    <property type="entry name" value="PASTA_dom"/>
</dbReference>
<keyword evidence="4" id="KW-1185">Reference proteome</keyword>
<evidence type="ECO:0000256" key="1">
    <source>
        <dbReference type="SAM" id="MobiDB-lite"/>
    </source>
</evidence>
<reference evidence="4" key="1">
    <citation type="journal article" date="2019" name="Int. J. Syst. Evol. Microbiol.">
        <title>The Global Catalogue of Microorganisms (GCM) 10K type strain sequencing project: providing services to taxonomists for standard genome sequencing and annotation.</title>
        <authorList>
            <consortium name="The Broad Institute Genomics Platform"/>
            <consortium name="The Broad Institute Genome Sequencing Center for Infectious Disease"/>
            <person name="Wu L."/>
            <person name="Ma J."/>
        </authorList>
    </citation>
    <scope>NUCLEOTIDE SEQUENCE [LARGE SCALE GENOMIC DNA]</scope>
    <source>
        <strain evidence="4">CCUG 52478</strain>
    </source>
</reference>
<gene>
    <name evidence="3" type="ORF">ACFQ3F_11605</name>
</gene>
<feature type="compositionally biased region" description="Basic and acidic residues" evidence="1">
    <location>
        <begin position="119"/>
        <end position="130"/>
    </location>
</feature>
<feature type="region of interest" description="Disordered" evidence="1">
    <location>
        <begin position="106"/>
        <end position="130"/>
    </location>
</feature>
<dbReference type="Pfam" id="PF03793">
    <property type="entry name" value="PASTA"/>
    <property type="match status" value="1"/>
</dbReference>
<dbReference type="PROSITE" id="PS51178">
    <property type="entry name" value="PASTA"/>
    <property type="match status" value="1"/>
</dbReference>
<sequence>MATPFPTVLDVQGLREGRAVQQLEKAGFVVKVSTKVTRSGADGVVLTQSPAPGATKRPGATIRIVVSDVQIAPLAETNCTSGYSPCLAPASDYDCAGGSGDGPKYVHGTVKVTGSDPYDLDRDGDGIGCD</sequence>
<evidence type="ECO:0000313" key="3">
    <source>
        <dbReference type="EMBL" id="MFD1248432.1"/>
    </source>
</evidence>
<evidence type="ECO:0000313" key="4">
    <source>
        <dbReference type="Proteomes" id="UP001597229"/>
    </source>
</evidence>
<accession>A0ABW3W2C9</accession>
<dbReference type="SMART" id="SM00740">
    <property type="entry name" value="PASTA"/>
    <property type="match status" value="1"/>
</dbReference>
<feature type="domain" description="PASTA" evidence="2">
    <location>
        <begin position="3"/>
        <end position="68"/>
    </location>
</feature>